<dbReference type="InterPro" id="IPR056884">
    <property type="entry name" value="NPHP3-like_N"/>
</dbReference>
<dbReference type="Pfam" id="PF24883">
    <property type="entry name" value="NPHP3_N"/>
    <property type="match status" value="1"/>
</dbReference>
<dbReference type="InterPro" id="IPR027417">
    <property type="entry name" value="P-loop_NTPase"/>
</dbReference>
<dbReference type="InterPro" id="IPR056125">
    <property type="entry name" value="DUF7708"/>
</dbReference>
<feature type="domain" description="DUF7708" evidence="3">
    <location>
        <begin position="62"/>
        <end position="197"/>
    </location>
</feature>
<dbReference type="OrthoDB" id="7464126at2759"/>
<feature type="region of interest" description="Disordered" evidence="2">
    <location>
        <begin position="889"/>
        <end position="928"/>
    </location>
</feature>
<evidence type="ECO:0000313" key="6">
    <source>
        <dbReference type="Proteomes" id="UP000756346"/>
    </source>
</evidence>
<evidence type="ECO:0000256" key="1">
    <source>
        <dbReference type="ARBA" id="ARBA00022737"/>
    </source>
</evidence>
<feature type="domain" description="Nephrocystin 3-like N-terminal" evidence="4">
    <location>
        <begin position="255"/>
        <end position="413"/>
    </location>
</feature>
<evidence type="ECO:0000259" key="4">
    <source>
        <dbReference type="Pfam" id="PF24883"/>
    </source>
</evidence>
<comment type="caution">
    <text evidence="5">The sequence shown here is derived from an EMBL/GenBank/DDBJ whole genome shotgun (WGS) entry which is preliminary data.</text>
</comment>
<dbReference type="Gene3D" id="3.40.50.300">
    <property type="entry name" value="P-loop containing nucleotide triphosphate hydrolases"/>
    <property type="match status" value="1"/>
</dbReference>
<dbReference type="Proteomes" id="UP000756346">
    <property type="component" value="Unassembled WGS sequence"/>
</dbReference>
<dbReference type="AlphaFoldDB" id="A0A9P8Y0Z6"/>
<dbReference type="Pfam" id="PF24809">
    <property type="entry name" value="DUF7708"/>
    <property type="match status" value="1"/>
</dbReference>
<keyword evidence="1" id="KW-0677">Repeat</keyword>
<feature type="compositionally biased region" description="Polar residues" evidence="2">
    <location>
        <begin position="1120"/>
        <end position="1130"/>
    </location>
</feature>
<dbReference type="RefSeq" id="XP_046008380.1">
    <property type="nucleotide sequence ID" value="XM_046155063.1"/>
</dbReference>
<feature type="compositionally biased region" description="Basic and acidic residues" evidence="2">
    <location>
        <begin position="896"/>
        <end position="910"/>
    </location>
</feature>
<feature type="compositionally biased region" description="Polar residues" evidence="2">
    <location>
        <begin position="979"/>
        <end position="999"/>
    </location>
</feature>
<evidence type="ECO:0000259" key="3">
    <source>
        <dbReference type="Pfam" id="PF24809"/>
    </source>
</evidence>
<evidence type="ECO:0000256" key="2">
    <source>
        <dbReference type="SAM" id="MobiDB-lite"/>
    </source>
</evidence>
<keyword evidence="6" id="KW-1185">Reference proteome</keyword>
<dbReference type="EMBL" id="JAGTJQ010000009">
    <property type="protein sequence ID" value="KAH7024832.1"/>
    <property type="molecule type" value="Genomic_DNA"/>
</dbReference>
<sequence>MRATMAERLIRKACDRFPAELTPDQVQKTQSLGRLDDIKGALHQVEHELTARQALRGFGRLAPFINALEHYAKAIEVACNGTPFMPWIWAPIKLVILAVQESTSCLDKMLSAYAKIGQRMPRFARYAGVFPNDSAFQHLLACLFEDIVEFHRKSFELIRRPGWKLFFAPLWGRFHSRFDELLDNISFISDEIDREAISIDIVQTQDSRQREQDENLRREERLQAEQVAAVMGWLASEIIEQEDRLEWLRGRCHDGTSCWITNHKEFRSWLQLGRGKPVLWLNGKPGSGKSVISANVVAFLRKAKRRVAYYICNYQTPPTNITAHILRSICAQVITMMPEFIPYTLDECIANAKTPSATCLGELLCTFLGQVTDLRLVFDGLDEVQSSEHRKLINDLMRLTKGPNSSCRILFISQDIPTIHGPLSKVPVVRLCQEIHHINKDLDLVIQMRLHEIDEQNEGMLGPHHICTLKNDILARSEGMFLWVHLILELLMNASSIAELKSEVASVPKDLTALYVRILNRIKSRSGDDFGKIRRVFSWLLCHKGGDKIPFSKHTVRIAMAVHPGRRVLTYDDVPFIHAVDICKPLIEDGPNGSVTFIHSTVATFLAQEESGPFLCLQDARVTVTYACIAHLLQSFQLISANNTADSLLPVARFVHGFLPYANRFWYKHLSQCAERSLPKALRHLVVKLCATYRELPPPKRTAEPSARQSQAPEAIFQGLLEADAKTLRELISYVTTNHSSDNDNNPMTTAIKAHQFITQKLLLATDMSEVPKEVLLQFRDTIGSTAFTCASFDCPRAVVGYPTQCMLQQHSLTHGPPLRCFEGCKLNDVGFTSVKSLKSHKRKYHGEHVPDIPRKFQWKHDRAATAKANEEREYGKKAKKTIEEVQLNAGTVEQKTNEAEEEKKAKDGADAASSTAAAMPGQQVPDGSENRIHAAQLLFANRINLNQLSPQQFQQFLNMPPHAQIKSIQAYSQNLQQLHGQQMPNKQAANPNSPQGQGSPMMARAPDGTNLNAYHHPGDSGGAGPGSLALQDHRMNLMTIEQKNQMRRMMARQEQDSMGNMPPADGQPGPDSAPGQNGQGSQDTSPQAARTGTSLNSSEQMKHGPPQMNSAGIPLSLLEGTNSRGSPNPMNFMPHDIDPNMNPKFFEPNGQRYGAQ</sequence>
<accession>A0A9P8Y0Z6</accession>
<feature type="region of interest" description="Disordered" evidence="2">
    <location>
        <begin position="979"/>
        <end position="1030"/>
    </location>
</feature>
<feature type="compositionally biased region" description="Polar residues" evidence="2">
    <location>
        <begin position="1075"/>
        <end position="1100"/>
    </location>
</feature>
<dbReference type="PANTHER" id="PTHR10039">
    <property type="entry name" value="AMELOGENIN"/>
    <property type="match status" value="1"/>
</dbReference>
<organism evidence="5 6">
    <name type="scientific">Microdochium trichocladiopsis</name>
    <dbReference type="NCBI Taxonomy" id="1682393"/>
    <lineage>
        <taxon>Eukaryota</taxon>
        <taxon>Fungi</taxon>
        <taxon>Dikarya</taxon>
        <taxon>Ascomycota</taxon>
        <taxon>Pezizomycotina</taxon>
        <taxon>Sordariomycetes</taxon>
        <taxon>Xylariomycetidae</taxon>
        <taxon>Xylariales</taxon>
        <taxon>Microdochiaceae</taxon>
        <taxon>Microdochium</taxon>
    </lineage>
</organism>
<dbReference type="PANTHER" id="PTHR10039:SF14">
    <property type="entry name" value="NACHT DOMAIN-CONTAINING PROTEIN"/>
    <property type="match status" value="1"/>
</dbReference>
<name>A0A9P8Y0Z6_9PEZI</name>
<evidence type="ECO:0008006" key="7">
    <source>
        <dbReference type="Google" id="ProtNLM"/>
    </source>
</evidence>
<evidence type="ECO:0000313" key="5">
    <source>
        <dbReference type="EMBL" id="KAH7024832.1"/>
    </source>
</evidence>
<proteinExistence type="predicted"/>
<reference evidence="5" key="1">
    <citation type="journal article" date="2021" name="Nat. Commun.">
        <title>Genetic determinants of endophytism in the Arabidopsis root mycobiome.</title>
        <authorList>
            <person name="Mesny F."/>
            <person name="Miyauchi S."/>
            <person name="Thiergart T."/>
            <person name="Pickel B."/>
            <person name="Atanasova L."/>
            <person name="Karlsson M."/>
            <person name="Huettel B."/>
            <person name="Barry K.W."/>
            <person name="Haridas S."/>
            <person name="Chen C."/>
            <person name="Bauer D."/>
            <person name="Andreopoulos W."/>
            <person name="Pangilinan J."/>
            <person name="LaButti K."/>
            <person name="Riley R."/>
            <person name="Lipzen A."/>
            <person name="Clum A."/>
            <person name="Drula E."/>
            <person name="Henrissat B."/>
            <person name="Kohler A."/>
            <person name="Grigoriev I.V."/>
            <person name="Martin F.M."/>
            <person name="Hacquard S."/>
        </authorList>
    </citation>
    <scope>NUCLEOTIDE SEQUENCE</scope>
    <source>
        <strain evidence="5">MPI-CAGE-CH-0230</strain>
    </source>
</reference>
<protein>
    <recommendedName>
        <fullName evidence="7">NACHT domain-containing protein</fullName>
    </recommendedName>
</protein>
<gene>
    <name evidence="5" type="ORF">B0I36DRAFT_332101</name>
</gene>
<feature type="region of interest" description="Disordered" evidence="2">
    <location>
        <begin position="1046"/>
        <end position="1157"/>
    </location>
</feature>
<dbReference type="GeneID" id="70184609"/>
<dbReference type="SUPFAM" id="SSF52540">
    <property type="entry name" value="P-loop containing nucleoside triphosphate hydrolases"/>
    <property type="match status" value="1"/>
</dbReference>